<keyword evidence="3" id="KW-0813">Transport</keyword>
<dbReference type="InterPro" id="IPR003423">
    <property type="entry name" value="OMP_efflux"/>
</dbReference>
<keyword evidence="5" id="KW-0812">Transmembrane</keyword>
<keyword evidence="6" id="KW-0472">Membrane</keyword>
<keyword evidence="8" id="KW-0732">Signal</keyword>
<evidence type="ECO:0000256" key="2">
    <source>
        <dbReference type="ARBA" id="ARBA00007613"/>
    </source>
</evidence>
<comment type="caution">
    <text evidence="9">The sequence shown here is derived from an EMBL/GenBank/DDBJ whole genome shotgun (WGS) entry which is preliminary data.</text>
</comment>
<evidence type="ECO:0000256" key="1">
    <source>
        <dbReference type="ARBA" id="ARBA00004442"/>
    </source>
</evidence>
<organism evidence="9 10">
    <name type="scientific">Rhodonellum ikkaensis</name>
    <dbReference type="NCBI Taxonomy" id="336829"/>
    <lineage>
        <taxon>Bacteria</taxon>
        <taxon>Pseudomonadati</taxon>
        <taxon>Bacteroidota</taxon>
        <taxon>Cytophagia</taxon>
        <taxon>Cytophagales</taxon>
        <taxon>Cytophagaceae</taxon>
        <taxon>Rhodonellum</taxon>
    </lineage>
</organism>
<evidence type="ECO:0000313" key="10">
    <source>
        <dbReference type="Proteomes" id="UP000199663"/>
    </source>
</evidence>
<evidence type="ECO:0000256" key="8">
    <source>
        <dbReference type="SAM" id="SignalP"/>
    </source>
</evidence>
<evidence type="ECO:0000256" key="4">
    <source>
        <dbReference type="ARBA" id="ARBA00022452"/>
    </source>
</evidence>
<evidence type="ECO:0000256" key="5">
    <source>
        <dbReference type="ARBA" id="ARBA00022692"/>
    </source>
</evidence>
<reference evidence="9 10" key="1">
    <citation type="submission" date="2016-10" db="EMBL/GenBank/DDBJ databases">
        <authorList>
            <person name="Varghese N."/>
            <person name="Submissions S."/>
        </authorList>
    </citation>
    <scope>NUCLEOTIDE SEQUENCE [LARGE SCALE GENOMIC DNA]</scope>
    <source>
        <strain evidence="9 10">DSM 17997</strain>
    </source>
</reference>
<feature type="signal peptide" evidence="8">
    <location>
        <begin position="1"/>
        <end position="24"/>
    </location>
</feature>
<sequence length="445" mass="50636">MTLVNIHKLILVALLALGLNPTQAQTQVWTLQQCIDTAQVQNKNLQINWNYQALSEQKYREAKANLLPRITANADYKYFTNLPYQLLPLTAFNLEAPTGEFREAQFGVPHNINANLQLAMPLYNPQIYGAIESTQIAKELSELQLQKSEEQVYFEIANLYYNAQILQHQLTFLDSNLTNSNRLLGNIQLLHEHLLATSNDVDKIKLQTTQLKTQRETTRSKSQQILNSLKFMMGLSMEYDLEIDRNIIYTDQFSTSASTTLDLKIVETQHRLLEVEQNTLSKSRFLPTVNLFATYGTTGFGYDKQPNSFLNFYPIGFAGIQLSYSLFNGTVTKRKINQKKIELENNALQHSLVSDQTSMQLENASLQKNVAKSTVETSTAQIQLAQSVYKQTLLQQKQGIANLTDVLLADNALREAQQGYLNAVVDYLKADLELKKLRNQLRTKN</sequence>
<evidence type="ECO:0000256" key="6">
    <source>
        <dbReference type="ARBA" id="ARBA00023136"/>
    </source>
</evidence>
<evidence type="ECO:0000256" key="3">
    <source>
        <dbReference type="ARBA" id="ARBA00022448"/>
    </source>
</evidence>
<keyword evidence="10" id="KW-1185">Reference proteome</keyword>
<accession>A0A1H3S0F3</accession>
<evidence type="ECO:0000313" key="9">
    <source>
        <dbReference type="EMBL" id="SDZ31523.1"/>
    </source>
</evidence>
<dbReference type="EMBL" id="FNQC01000010">
    <property type="protein sequence ID" value="SDZ31523.1"/>
    <property type="molecule type" value="Genomic_DNA"/>
</dbReference>
<gene>
    <name evidence="9" type="ORF">SAMN05444412_11021</name>
</gene>
<proteinExistence type="inferred from homology"/>
<evidence type="ECO:0000256" key="7">
    <source>
        <dbReference type="ARBA" id="ARBA00023237"/>
    </source>
</evidence>
<dbReference type="Pfam" id="PF02321">
    <property type="entry name" value="OEP"/>
    <property type="match status" value="1"/>
</dbReference>
<comment type="subcellular location">
    <subcellularLocation>
        <location evidence="1">Cell outer membrane</location>
    </subcellularLocation>
</comment>
<dbReference type="RefSeq" id="WP_026333715.1">
    <property type="nucleotide sequence ID" value="NZ_FNQC01000010.1"/>
</dbReference>
<dbReference type="InterPro" id="IPR051906">
    <property type="entry name" value="TolC-like"/>
</dbReference>
<dbReference type="Proteomes" id="UP000199663">
    <property type="component" value="Unassembled WGS sequence"/>
</dbReference>
<keyword evidence="4" id="KW-1134">Transmembrane beta strand</keyword>
<keyword evidence="7" id="KW-0998">Cell outer membrane</keyword>
<comment type="similarity">
    <text evidence="2">Belongs to the outer membrane factor (OMF) (TC 1.B.17) family.</text>
</comment>
<dbReference type="PANTHER" id="PTHR30026">
    <property type="entry name" value="OUTER MEMBRANE PROTEIN TOLC"/>
    <property type="match status" value="1"/>
</dbReference>
<dbReference type="Gene3D" id="1.20.1600.10">
    <property type="entry name" value="Outer membrane efflux proteins (OEP)"/>
    <property type="match status" value="1"/>
</dbReference>
<dbReference type="SUPFAM" id="SSF56954">
    <property type="entry name" value="Outer membrane efflux proteins (OEP)"/>
    <property type="match status" value="1"/>
</dbReference>
<feature type="chain" id="PRO_5047041572" evidence="8">
    <location>
        <begin position="25"/>
        <end position="445"/>
    </location>
</feature>
<protein>
    <submittedName>
        <fullName evidence="9">Outer membrane factor, OMF family</fullName>
    </submittedName>
</protein>
<dbReference type="PANTHER" id="PTHR30026:SF20">
    <property type="entry name" value="OUTER MEMBRANE PROTEIN TOLC"/>
    <property type="match status" value="1"/>
</dbReference>
<name>A0A1H3S0F3_9BACT</name>